<keyword evidence="4 11" id="KW-0812">Transmembrane</keyword>
<evidence type="ECO:0000256" key="4">
    <source>
        <dbReference type="ARBA" id="ARBA00022692"/>
    </source>
</evidence>
<keyword evidence="6 11" id="KW-1133">Transmembrane helix</keyword>
<name>A0A8H6AD37_PETAA</name>
<evidence type="ECO:0000256" key="1">
    <source>
        <dbReference type="ARBA" id="ARBA00004141"/>
    </source>
</evidence>
<dbReference type="Proteomes" id="UP000541154">
    <property type="component" value="Unassembled WGS sequence"/>
</dbReference>
<dbReference type="AlphaFoldDB" id="A0A8H6AD37"/>
<keyword evidence="3" id="KW-0808">Transferase</keyword>
<accession>A0A8H6AD37</accession>
<feature type="transmembrane region" description="Helical" evidence="11">
    <location>
        <begin position="51"/>
        <end position="73"/>
    </location>
</feature>
<evidence type="ECO:0000256" key="6">
    <source>
        <dbReference type="ARBA" id="ARBA00022989"/>
    </source>
</evidence>
<dbReference type="Pfam" id="PF01151">
    <property type="entry name" value="ELO"/>
    <property type="match status" value="1"/>
</dbReference>
<keyword evidence="13" id="KW-1185">Reference proteome</keyword>
<evidence type="ECO:0000256" key="10">
    <source>
        <dbReference type="SAM" id="MobiDB-lite"/>
    </source>
</evidence>
<dbReference type="EMBL" id="SPNV01000001">
    <property type="protein sequence ID" value="KAF5867263.1"/>
    <property type="molecule type" value="Genomic_DNA"/>
</dbReference>
<keyword evidence="9" id="KW-0275">Fatty acid biosynthesis</keyword>
<keyword evidence="7" id="KW-0443">Lipid metabolism</keyword>
<dbReference type="InterPro" id="IPR002076">
    <property type="entry name" value="ELO_fam"/>
</dbReference>
<evidence type="ECO:0000256" key="9">
    <source>
        <dbReference type="ARBA" id="ARBA00023160"/>
    </source>
</evidence>
<sequence>MAVALPIPSLDDRPFGVHLWPHFSKVFELVAGYPADEFNMPNAGHCAGEEFAAFAGIIVITSYLVLFILFYFATYNKDGSPQRPQNAPTHVPGRGSGVSQQS</sequence>
<evidence type="ECO:0000256" key="2">
    <source>
        <dbReference type="ARBA" id="ARBA00022516"/>
    </source>
</evidence>
<keyword evidence="2" id="KW-0444">Lipid biosynthesis</keyword>
<comment type="subcellular location">
    <subcellularLocation>
        <location evidence="1">Membrane</location>
        <topology evidence="1">Multi-pass membrane protein</topology>
    </subcellularLocation>
</comment>
<protein>
    <submittedName>
        <fullName evidence="12">Uncharacterized protein</fullName>
    </submittedName>
</protein>
<gene>
    <name evidence="12" type="ORF">ETB97_000032</name>
</gene>
<evidence type="ECO:0000256" key="3">
    <source>
        <dbReference type="ARBA" id="ARBA00022679"/>
    </source>
</evidence>
<dbReference type="GO" id="GO:0006633">
    <property type="term" value="P:fatty acid biosynthetic process"/>
    <property type="evidence" value="ECO:0007669"/>
    <property type="project" value="UniProtKB-KW"/>
</dbReference>
<comment type="caution">
    <text evidence="12">The sequence shown here is derived from an EMBL/GenBank/DDBJ whole genome shotgun (WGS) entry which is preliminary data.</text>
</comment>
<organism evidence="12 13">
    <name type="scientific">Petromyces alliaceus</name>
    <name type="common">Aspergillus alliaceus</name>
    <dbReference type="NCBI Taxonomy" id="209559"/>
    <lineage>
        <taxon>Eukaryota</taxon>
        <taxon>Fungi</taxon>
        <taxon>Dikarya</taxon>
        <taxon>Ascomycota</taxon>
        <taxon>Pezizomycotina</taxon>
        <taxon>Eurotiomycetes</taxon>
        <taxon>Eurotiomycetidae</taxon>
        <taxon>Eurotiales</taxon>
        <taxon>Aspergillaceae</taxon>
        <taxon>Aspergillus</taxon>
        <taxon>Aspergillus subgen. Circumdati</taxon>
    </lineage>
</organism>
<evidence type="ECO:0000256" key="7">
    <source>
        <dbReference type="ARBA" id="ARBA00023098"/>
    </source>
</evidence>
<keyword evidence="5" id="KW-0276">Fatty acid metabolism</keyword>
<evidence type="ECO:0000256" key="5">
    <source>
        <dbReference type="ARBA" id="ARBA00022832"/>
    </source>
</evidence>
<proteinExistence type="predicted"/>
<evidence type="ECO:0000256" key="8">
    <source>
        <dbReference type="ARBA" id="ARBA00023136"/>
    </source>
</evidence>
<feature type="compositionally biased region" description="Polar residues" evidence="10">
    <location>
        <begin position="79"/>
        <end position="88"/>
    </location>
</feature>
<reference evidence="12 13" key="1">
    <citation type="submission" date="2019-04" db="EMBL/GenBank/DDBJ databases">
        <title>Aspergillus burnettii sp. nov., novel species from soil in southeast Queensland.</title>
        <authorList>
            <person name="Gilchrist C.L.M."/>
            <person name="Pitt J.I."/>
            <person name="Lange L."/>
            <person name="Lacey H.J."/>
            <person name="Vuong D."/>
            <person name="Midgley D.J."/>
            <person name="Greenfield P."/>
            <person name="Bradbury M."/>
            <person name="Lacey E."/>
            <person name="Busk P.K."/>
            <person name="Pilgaard B."/>
            <person name="Chooi Y.H."/>
            <person name="Piggott A.M."/>
        </authorList>
    </citation>
    <scope>NUCLEOTIDE SEQUENCE [LARGE SCALE GENOMIC DNA]</scope>
    <source>
        <strain evidence="12 13">FRR 5400</strain>
    </source>
</reference>
<dbReference type="GO" id="GO:0016020">
    <property type="term" value="C:membrane"/>
    <property type="evidence" value="ECO:0007669"/>
    <property type="project" value="UniProtKB-SubCell"/>
</dbReference>
<dbReference type="GO" id="GO:0009922">
    <property type="term" value="F:fatty acid elongase activity"/>
    <property type="evidence" value="ECO:0007669"/>
    <property type="project" value="InterPro"/>
</dbReference>
<keyword evidence="8 11" id="KW-0472">Membrane</keyword>
<evidence type="ECO:0000256" key="11">
    <source>
        <dbReference type="SAM" id="Phobius"/>
    </source>
</evidence>
<feature type="region of interest" description="Disordered" evidence="10">
    <location>
        <begin position="79"/>
        <end position="102"/>
    </location>
</feature>
<evidence type="ECO:0000313" key="13">
    <source>
        <dbReference type="Proteomes" id="UP000541154"/>
    </source>
</evidence>
<evidence type="ECO:0000313" key="12">
    <source>
        <dbReference type="EMBL" id="KAF5867263.1"/>
    </source>
</evidence>